<dbReference type="EMBL" id="KZ084129">
    <property type="protein sequence ID" value="OSC99275.1"/>
    <property type="molecule type" value="Genomic_DNA"/>
</dbReference>
<dbReference type="OrthoDB" id="10658281at2759"/>
<evidence type="ECO:0000313" key="2">
    <source>
        <dbReference type="Proteomes" id="UP000193067"/>
    </source>
</evidence>
<organism evidence="1 2">
    <name type="scientific">Trametes coccinea (strain BRFM310)</name>
    <name type="common">Pycnoporus coccineus</name>
    <dbReference type="NCBI Taxonomy" id="1353009"/>
    <lineage>
        <taxon>Eukaryota</taxon>
        <taxon>Fungi</taxon>
        <taxon>Dikarya</taxon>
        <taxon>Basidiomycota</taxon>
        <taxon>Agaricomycotina</taxon>
        <taxon>Agaricomycetes</taxon>
        <taxon>Polyporales</taxon>
        <taxon>Polyporaceae</taxon>
        <taxon>Trametes</taxon>
    </lineage>
</organism>
<sequence>MTLLMHARGLRMMRMPGRRVPGPRHKRLTTFLAHCIAGEGPNETRTMNDSASSVADGACARCPRDDPPLLLLLLIVDISSPSRAWASRDPQPTSLVLPEMEHQICICYTPSSPLVCWVWFLFCPLLHSLTAGNTRTLHAEGFARLGIPVLGALQQLPASGYSQRMQYYHCFAMRYGLQWAKCYRTADTGTLPENTYDDAQGPLAGSMAVLLWQEFRLLPCIRELQRGNACSIASYVCHAIITFYNEPDPRGSPIKAELTRTGLQTPSSECNQRRERGGLPQLCHLGQLGVRIECYQRGSSHPAFCPIHRYCRRTRTSALQVAIPELV</sequence>
<reference evidence="1 2" key="1">
    <citation type="journal article" date="2015" name="Biotechnol. Biofuels">
        <title>Enhanced degradation of softwood versus hardwood by the white-rot fungus Pycnoporus coccineus.</title>
        <authorList>
            <person name="Couturier M."/>
            <person name="Navarro D."/>
            <person name="Chevret D."/>
            <person name="Henrissat B."/>
            <person name="Piumi F."/>
            <person name="Ruiz-Duenas F.J."/>
            <person name="Martinez A.T."/>
            <person name="Grigoriev I.V."/>
            <person name="Riley R."/>
            <person name="Lipzen A."/>
            <person name="Berrin J.G."/>
            <person name="Master E.R."/>
            <person name="Rosso M.N."/>
        </authorList>
    </citation>
    <scope>NUCLEOTIDE SEQUENCE [LARGE SCALE GENOMIC DNA]</scope>
    <source>
        <strain evidence="1 2">BRFM310</strain>
    </source>
</reference>
<accession>A0A1Y2IDR8</accession>
<proteinExistence type="predicted"/>
<gene>
    <name evidence="1" type="ORF">PYCCODRAFT_854268</name>
</gene>
<protein>
    <submittedName>
        <fullName evidence="1">Uncharacterized protein</fullName>
    </submittedName>
</protein>
<name>A0A1Y2IDR8_TRAC3</name>
<evidence type="ECO:0000313" key="1">
    <source>
        <dbReference type="EMBL" id="OSC99275.1"/>
    </source>
</evidence>
<dbReference type="AlphaFoldDB" id="A0A1Y2IDR8"/>
<keyword evidence="2" id="KW-1185">Reference proteome</keyword>
<dbReference type="Proteomes" id="UP000193067">
    <property type="component" value="Unassembled WGS sequence"/>
</dbReference>